<feature type="active site" evidence="5">
    <location>
        <position position="89"/>
    </location>
</feature>
<comment type="catalytic activity">
    <reaction evidence="7">
        <text>a 2'-deoxycytidine in DNA + S-adenosyl-L-methionine = a 5-methyl-2'-deoxycytidine in DNA + S-adenosyl-L-homocysteine + H(+)</text>
        <dbReference type="Rhea" id="RHEA:13681"/>
        <dbReference type="Rhea" id="RHEA-COMP:11369"/>
        <dbReference type="Rhea" id="RHEA-COMP:11370"/>
        <dbReference type="ChEBI" id="CHEBI:15378"/>
        <dbReference type="ChEBI" id="CHEBI:57856"/>
        <dbReference type="ChEBI" id="CHEBI:59789"/>
        <dbReference type="ChEBI" id="CHEBI:85452"/>
        <dbReference type="ChEBI" id="CHEBI:85454"/>
        <dbReference type="EC" id="2.1.1.37"/>
    </reaction>
</comment>
<dbReference type="PANTHER" id="PTHR10629">
    <property type="entry name" value="CYTOSINE-SPECIFIC METHYLTRANSFERASE"/>
    <property type="match status" value="1"/>
</dbReference>
<keyword evidence="1 5" id="KW-0489">Methyltransferase</keyword>
<dbReference type="Gene3D" id="3.40.50.150">
    <property type="entry name" value="Vaccinia Virus protein VP39"/>
    <property type="match status" value="2"/>
</dbReference>
<gene>
    <name evidence="8" type="ORF">C6V83_05735</name>
</gene>
<dbReference type="GO" id="GO:0032259">
    <property type="term" value="P:methylation"/>
    <property type="evidence" value="ECO:0007669"/>
    <property type="project" value="UniProtKB-KW"/>
</dbReference>
<dbReference type="PANTHER" id="PTHR10629:SF52">
    <property type="entry name" value="DNA (CYTOSINE-5)-METHYLTRANSFERASE 1"/>
    <property type="match status" value="1"/>
</dbReference>
<evidence type="ECO:0000256" key="1">
    <source>
        <dbReference type="ARBA" id="ARBA00022603"/>
    </source>
</evidence>
<evidence type="ECO:0000256" key="7">
    <source>
        <dbReference type="RuleBase" id="RU000417"/>
    </source>
</evidence>
<keyword evidence="4" id="KW-0680">Restriction system</keyword>
<dbReference type="OrthoDB" id="9813719at2"/>
<keyword evidence="2 5" id="KW-0808">Transferase</keyword>
<name>A0A2S0KDU8_9ACTN</name>
<accession>A0A2S0KDU8</accession>
<dbReference type="EC" id="2.1.1.37" evidence="7"/>
<dbReference type="EMBL" id="CP027433">
    <property type="protein sequence ID" value="AVL99852.1"/>
    <property type="molecule type" value="Genomic_DNA"/>
</dbReference>
<dbReference type="GO" id="GO:0003886">
    <property type="term" value="F:DNA (cytosine-5-)-methyltransferase activity"/>
    <property type="evidence" value="ECO:0007669"/>
    <property type="project" value="UniProtKB-EC"/>
</dbReference>
<keyword evidence="3 5" id="KW-0949">S-adenosyl-L-methionine</keyword>
<dbReference type="PROSITE" id="PS51679">
    <property type="entry name" value="SAM_MT_C5"/>
    <property type="match status" value="1"/>
</dbReference>
<evidence type="ECO:0000313" key="8">
    <source>
        <dbReference type="EMBL" id="AVL99852.1"/>
    </source>
</evidence>
<dbReference type="REBASE" id="246112">
    <property type="entry name" value="M.GitC017ORF5735P"/>
</dbReference>
<dbReference type="GO" id="GO:0003677">
    <property type="term" value="F:DNA binding"/>
    <property type="evidence" value="ECO:0007669"/>
    <property type="project" value="TreeGrafter"/>
</dbReference>
<evidence type="ECO:0000256" key="3">
    <source>
        <dbReference type="ARBA" id="ARBA00022691"/>
    </source>
</evidence>
<dbReference type="PRINTS" id="PR00105">
    <property type="entry name" value="C5METTRFRASE"/>
</dbReference>
<protein>
    <recommendedName>
        <fullName evidence="7">Cytosine-specific methyltransferase</fullName>
        <ecNumber evidence="7">2.1.1.37</ecNumber>
    </recommendedName>
</protein>
<evidence type="ECO:0000256" key="4">
    <source>
        <dbReference type="ARBA" id="ARBA00022747"/>
    </source>
</evidence>
<evidence type="ECO:0000256" key="6">
    <source>
        <dbReference type="RuleBase" id="RU000416"/>
    </source>
</evidence>
<dbReference type="Proteomes" id="UP000239814">
    <property type="component" value="Chromosome"/>
</dbReference>
<dbReference type="InterPro" id="IPR050390">
    <property type="entry name" value="C5-Methyltransferase"/>
</dbReference>
<dbReference type="GO" id="GO:0044027">
    <property type="term" value="P:negative regulation of gene expression via chromosomal CpG island methylation"/>
    <property type="evidence" value="ECO:0007669"/>
    <property type="project" value="TreeGrafter"/>
</dbReference>
<dbReference type="Pfam" id="PF00145">
    <property type="entry name" value="DNA_methylase"/>
    <property type="match status" value="1"/>
</dbReference>
<dbReference type="GO" id="GO:0009307">
    <property type="term" value="P:DNA restriction-modification system"/>
    <property type="evidence" value="ECO:0007669"/>
    <property type="project" value="UniProtKB-KW"/>
</dbReference>
<reference evidence="8 9" key="1">
    <citation type="submission" date="2018-03" db="EMBL/GenBank/DDBJ databases">
        <title>Characteristics and genome of n-alkane degrading marine bacteria Gordonia iterans isolated from crude oil contaminated in Tae-an, South Korea.</title>
        <authorList>
            <person name="Lee S.-S."/>
            <person name="Kim H."/>
        </authorList>
    </citation>
    <scope>NUCLEOTIDE SEQUENCE [LARGE SCALE GENOMIC DNA]</scope>
    <source>
        <strain evidence="8 9">Co17</strain>
    </source>
</reference>
<dbReference type="InterPro" id="IPR029063">
    <property type="entry name" value="SAM-dependent_MTases_sf"/>
</dbReference>
<evidence type="ECO:0000256" key="2">
    <source>
        <dbReference type="ARBA" id="ARBA00022679"/>
    </source>
</evidence>
<sequence>MDAVSARPDRPSEQYTVVEICAGAGGQALGLERAGFDHSLAVELDENAANTLWLNRDSWDVRVGDVASSDVWTPAEFEGVDLLAGGVPCPPFSIAGRQLGASDERDLFAWAVEQVAVVKPRALMLENVRGLSQPRFAAYRQRILDRLGALGYEPFWKLLQATDFGVPQLRPRFVLVALKPEDARYFSWPDPVQHTNTVGDELYDLMAENGWKHADAWRAMANDIAPTIVGGSKKHGGADLGPTRAKAAWLQLGVDGKGIANESPARNAPHPTVKPPRLTIDMVRRIQGWRDEYGWKFSGRKTSQYRQIGNAFPPPVAEAVGHSIMAAFDQIMLSAAEKATAEDPLFSLLNRHRDGVSESDIYAELPDLTPTALARRLAKLELDFEVQVSEMNGETMHKLGEFRGFVGQDGHFRHEYMSEHRSKVS</sequence>
<dbReference type="KEGG" id="git:C6V83_05735"/>
<proteinExistence type="inferred from homology"/>
<dbReference type="InterPro" id="IPR031303">
    <property type="entry name" value="C5_meth_CS"/>
</dbReference>
<dbReference type="InterPro" id="IPR018117">
    <property type="entry name" value="C5_DNA_meth_AS"/>
</dbReference>
<keyword evidence="9" id="KW-1185">Reference proteome</keyword>
<dbReference type="AlphaFoldDB" id="A0A2S0KDU8"/>
<organism evidence="8 9">
    <name type="scientific">Gordonia iterans</name>
    <dbReference type="NCBI Taxonomy" id="1004901"/>
    <lineage>
        <taxon>Bacteria</taxon>
        <taxon>Bacillati</taxon>
        <taxon>Actinomycetota</taxon>
        <taxon>Actinomycetes</taxon>
        <taxon>Mycobacteriales</taxon>
        <taxon>Gordoniaceae</taxon>
        <taxon>Gordonia</taxon>
    </lineage>
</organism>
<dbReference type="PROSITE" id="PS00094">
    <property type="entry name" value="C5_MTASE_1"/>
    <property type="match status" value="1"/>
</dbReference>
<dbReference type="NCBIfam" id="TIGR00675">
    <property type="entry name" value="dcm"/>
    <property type="match status" value="1"/>
</dbReference>
<dbReference type="PROSITE" id="PS00095">
    <property type="entry name" value="C5_MTASE_2"/>
    <property type="match status" value="1"/>
</dbReference>
<dbReference type="SUPFAM" id="SSF53335">
    <property type="entry name" value="S-adenosyl-L-methionine-dependent methyltransferases"/>
    <property type="match status" value="1"/>
</dbReference>
<dbReference type="RefSeq" id="WP_105941584.1">
    <property type="nucleotide sequence ID" value="NZ_CP027433.1"/>
</dbReference>
<evidence type="ECO:0000313" key="9">
    <source>
        <dbReference type="Proteomes" id="UP000239814"/>
    </source>
</evidence>
<dbReference type="InterPro" id="IPR001525">
    <property type="entry name" value="C5_MeTfrase"/>
</dbReference>
<comment type="similarity">
    <text evidence="5 6">Belongs to the class I-like SAM-binding methyltransferase superfamily. C5-methyltransferase family.</text>
</comment>
<evidence type="ECO:0000256" key="5">
    <source>
        <dbReference type="PROSITE-ProRule" id="PRU01016"/>
    </source>
</evidence>